<evidence type="ECO:0000259" key="6">
    <source>
        <dbReference type="PROSITE" id="PS50893"/>
    </source>
</evidence>
<dbReference type="Pfam" id="PF00005">
    <property type="entry name" value="ABC_tran"/>
    <property type="match status" value="1"/>
</dbReference>
<dbReference type="InterPro" id="IPR003439">
    <property type="entry name" value="ABC_transporter-like_ATP-bd"/>
</dbReference>
<evidence type="ECO:0000256" key="5">
    <source>
        <dbReference type="ARBA" id="ARBA00049985"/>
    </source>
</evidence>
<keyword evidence="2" id="KW-0813">Transport</keyword>
<comment type="subcellular location">
    <subcellularLocation>
        <location evidence="1">Cell membrane</location>
        <topology evidence="1">Peripheral membrane protein</topology>
        <orientation evidence="1">Cytoplasmic side</orientation>
    </subcellularLocation>
</comment>
<keyword evidence="8" id="KW-1185">Reference proteome</keyword>
<evidence type="ECO:0000256" key="2">
    <source>
        <dbReference type="ARBA" id="ARBA00022448"/>
    </source>
</evidence>
<feature type="domain" description="ABC transporter" evidence="6">
    <location>
        <begin position="10"/>
        <end position="247"/>
    </location>
</feature>
<comment type="caution">
    <text evidence="7">The sequence shown here is derived from an EMBL/GenBank/DDBJ whole genome shotgun (WGS) entry which is preliminary data.</text>
</comment>
<organism evidence="7 8">
    <name type="scientific">Pseudolysinimonas kribbensis</name>
    <dbReference type="NCBI Taxonomy" id="433641"/>
    <lineage>
        <taxon>Bacteria</taxon>
        <taxon>Bacillati</taxon>
        <taxon>Actinomycetota</taxon>
        <taxon>Actinomycetes</taxon>
        <taxon>Micrococcales</taxon>
        <taxon>Microbacteriaceae</taxon>
        <taxon>Pseudolysinimonas</taxon>
    </lineage>
</organism>
<dbReference type="PROSITE" id="PS50893">
    <property type="entry name" value="ABC_TRANSPORTER_2"/>
    <property type="match status" value="1"/>
</dbReference>
<dbReference type="InterPro" id="IPR005894">
    <property type="entry name" value="DrrA"/>
</dbReference>
<dbReference type="GO" id="GO:0005524">
    <property type="term" value="F:ATP binding"/>
    <property type="evidence" value="ECO:0007669"/>
    <property type="project" value="UniProtKB-KW"/>
</dbReference>
<keyword evidence="4 7" id="KW-0067">ATP-binding</keyword>
<dbReference type="PANTHER" id="PTHR43582:SF5">
    <property type="entry name" value="ABC TRANSPORTER"/>
    <property type="match status" value="1"/>
</dbReference>
<dbReference type="RefSeq" id="WP_344199478.1">
    <property type="nucleotide sequence ID" value="NZ_BAAAQO010000002.1"/>
</dbReference>
<dbReference type="NCBIfam" id="TIGR01188">
    <property type="entry name" value="drrA"/>
    <property type="match status" value="1"/>
</dbReference>
<dbReference type="InterPro" id="IPR027417">
    <property type="entry name" value="P-loop_NTPase"/>
</dbReference>
<evidence type="ECO:0000256" key="4">
    <source>
        <dbReference type="ARBA" id="ARBA00022840"/>
    </source>
</evidence>
<evidence type="ECO:0000256" key="3">
    <source>
        <dbReference type="ARBA" id="ARBA00022741"/>
    </source>
</evidence>
<dbReference type="InterPro" id="IPR025302">
    <property type="entry name" value="DrrA1/2-like_C"/>
</dbReference>
<proteinExistence type="inferred from homology"/>
<dbReference type="Pfam" id="PF13732">
    <property type="entry name" value="DrrA1-3_C"/>
    <property type="match status" value="1"/>
</dbReference>
<comment type="similarity">
    <text evidence="5">Belongs to the ABC transporter superfamily. Drug exporter-1 (DrugE1) (TC 3.A.1.105) family.</text>
</comment>
<dbReference type="PROSITE" id="PS00211">
    <property type="entry name" value="ABC_TRANSPORTER_1"/>
    <property type="match status" value="1"/>
</dbReference>
<dbReference type="SUPFAM" id="SSF52540">
    <property type="entry name" value="P-loop containing nucleoside triphosphate hydrolases"/>
    <property type="match status" value="1"/>
</dbReference>
<dbReference type="Gene3D" id="3.40.50.300">
    <property type="entry name" value="P-loop containing nucleotide triphosphate hydrolases"/>
    <property type="match status" value="1"/>
</dbReference>
<protein>
    <submittedName>
        <fullName evidence="7">Daunorubicin resistance protein DrrA family ABC transporter ATP-binding protein</fullName>
    </submittedName>
</protein>
<evidence type="ECO:0000313" key="7">
    <source>
        <dbReference type="EMBL" id="GMA94448.1"/>
    </source>
</evidence>
<keyword evidence="3" id="KW-0547">Nucleotide-binding</keyword>
<name>A0ABQ6K1V9_9MICO</name>
<dbReference type="InterPro" id="IPR017871">
    <property type="entry name" value="ABC_transporter-like_CS"/>
</dbReference>
<sequence length="336" mass="35429">MMDPARGIGLRADGLRKTYPAGRGAPRLVALDGLTFEVEAGTIFALLGPNGAGKSTTVKILTTLSQAEAGTAEVAGIDVRRHPERVRRAVGFVAQKPVADPMDTGRENLVLAGRLQGMPGPAARERAAELLDRFSLAPAADRLVKSYSGGMARKLDVAIGLMHRPQVLFLDEPTTGLDPEARADMWAELEAMARVEQMTVLLTTHYLEEADRLAARLAIVDHGRVVAEGTPDELKNGLRGDAVVLELAPQLDAGGIDDAVRLVSALPGLAEVVADGRVLRSRTESGAAALPRVLAALEEAGIAVASATVARPSLDDVYLRHTGRSLTTPTPEGVRA</sequence>
<dbReference type="PANTHER" id="PTHR43582">
    <property type="entry name" value="LINEARMYCIN RESISTANCE ATP-BINDING PROTEIN LNRL"/>
    <property type="match status" value="1"/>
</dbReference>
<dbReference type="Proteomes" id="UP001157034">
    <property type="component" value="Unassembled WGS sequence"/>
</dbReference>
<dbReference type="InterPro" id="IPR003593">
    <property type="entry name" value="AAA+_ATPase"/>
</dbReference>
<evidence type="ECO:0000256" key="1">
    <source>
        <dbReference type="ARBA" id="ARBA00004413"/>
    </source>
</evidence>
<reference evidence="8" key="1">
    <citation type="journal article" date="2019" name="Int. J. Syst. Evol. Microbiol.">
        <title>The Global Catalogue of Microorganisms (GCM) 10K type strain sequencing project: providing services to taxonomists for standard genome sequencing and annotation.</title>
        <authorList>
            <consortium name="The Broad Institute Genomics Platform"/>
            <consortium name="The Broad Institute Genome Sequencing Center for Infectious Disease"/>
            <person name="Wu L."/>
            <person name="Ma J."/>
        </authorList>
    </citation>
    <scope>NUCLEOTIDE SEQUENCE [LARGE SCALE GENOMIC DNA]</scope>
    <source>
        <strain evidence="8">NBRC 108894</strain>
    </source>
</reference>
<evidence type="ECO:0000313" key="8">
    <source>
        <dbReference type="Proteomes" id="UP001157034"/>
    </source>
</evidence>
<accession>A0ABQ6K1V9</accession>
<dbReference type="SMART" id="SM00382">
    <property type="entry name" value="AAA"/>
    <property type="match status" value="1"/>
</dbReference>
<dbReference type="EMBL" id="BSVB01000001">
    <property type="protein sequence ID" value="GMA94448.1"/>
    <property type="molecule type" value="Genomic_DNA"/>
</dbReference>
<gene>
    <name evidence="7" type="ORF">GCM10025881_12720</name>
</gene>